<reference evidence="7 8" key="1">
    <citation type="submission" date="2020-02" db="EMBL/GenBank/DDBJ databases">
        <title>Bacillus aquiflavi sp. nov., isolated from yellow water of strong flavor Chinese baijiu in Yibin region of China.</title>
        <authorList>
            <person name="Xie J."/>
        </authorList>
    </citation>
    <scope>NUCLEOTIDE SEQUENCE [LARGE SCALE GENOMIC DNA]</scope>
    <source>
        <strain evidence="7 8">3H-10</strain>
    </source>
</reference>
<dbReference type="SUPFAM" id="SSF53383">
    <property type="entry name" value="PLP-dependent transferases"/>
    <property type="match status" value="1"/>
</dbReference>
<dbReference type="AlphaFoldDB" id="A0A6B3VYL1"/>
<dbReference type="PANTHER" id="PTHR43094:SF1">
    <property type="entry name" value="AMINOTRANSFERASE CLASS-III"/>
    <property type="match status" value="1"/>
</dbReference>
<gene>
    <name evidence="7" type="ORF">G4D64_03860</name>
    <name evidence="6" type="ORF">H1Z61_03895</name>
</gene>
<organism evidence="7 8">
    <name type="scientific">Bacillus aquiflavi</name>
    <dbReference type="NCBI Taxonomy" id="2672567"/>
    <lineage>
        <taxon>Bacteria</taxon>
        <taxon>Bacillati</taxon>
        <taxon>Bacillota</taxon>
        <taxon>Bacilli</taxon>
        <taxon>Bacillales</taxon>
        <taxon>Bacillaceae</taxon>
        <taxon>Bacillus</taxon>
    </lineage>
</organism>
<evidence type="ECO:0000256" key="2">
    <source>
        <dbReference type="ARBA" id="ARBA00022576"/>
    </source>
</evidence>
<dbReference type="CDD" id="cd00610">
    <property type="entry name" value="OAT_like"/>
    <property type="match status" value="1"/>
</dbReference>
<keyword evidence="8" id="KW-1185">Reference proteome</keyword>
<comment type="similarity">
    <text evidence="1 5">Belongs to the class-III pyridoxal-phosphate-dependent aminotransferase family.</text>
</comment>
<keyword evidence="3 7" id="KW-0808">Transferase</keyword>
<dbReference type="PROSITE" id="PS00600">
    <property type="entry name" value="AA_TRANSFER_CLASS_3"/>
    <property type="match status" value="1"/>
</dbReference>
<accession>A0A6B3VYL1</accession>
<dbReference type="Pfam" id="PF00202">
    <property type="entry name" value="Aminotran_3"/>
    <property type="match status" value="1"/>
</dbReference>
<dbReference type="PANTHER" id="PTHR43094">
    <property type="entry name" value="AMINOTRANSFERASE"/>
    <property type="match status" value="1"/>
</dbReference>
<dbReference type="InterPro" id="IPR049704">
    <property type="entry name" value="Aminotrans_3_PPA_site"/>
</dbReference>
<name>A0A6B3VYL1_9BACI</name>
<sequence>MIGQQANVKKLIELDKKHFIHPTSSLKQQQENGPAVIFREGQGAVLTDINGKTYLDGMASLFNVNVGYGRVELAEAAKEQMAQLAYSSCFATYSNEPAIELAAKLAEMTPGNLNAVFFTSGGSESNDTAYKLVRHYWQLKGYPNKNKIISRKKAYHGVTVGSTSATGIPVFRSMTTALAPQFFHAETFSPESVQAIIEREGADTIAAFIAEPVQGASGVNIAPDGYFQEIRRICDEYNILFIADEVITGFGRTGKMFGCEHWGVTPDVMLLAKGITSGYFPLGAVVVTDKIHQDLIDLSEGVFPHGFTYSGHATGCTVALKNLEIIERENIVANSQRMGEELLKGLKALQLEFDIVGEVRALGLIGALEFVKDKLTNERFSTPLAPLVKEEAMNRGLILRDVAFPGDDTVIFAPPLIINKYEVEQMIAILRQSIIEVGRQLV</sequence>
<dbReference type="Proteomes" id="UP000570010">
    <property type="component" value="Unassembled WGS sequence"/>
</dbReference>
<dbReference type="EMBL" id="JAAIWN010000006">
    <property type="protein sequence ID" value="NEY80671.1"/>
    <property type="molecule type" value="Genomic_DNA"/>
</dbReference>
<keyword evidence="2 7" id="KW-0032">Aminotransferase</keyword>
<evidence type="ECO:0000313" key="9">
    <source>
        <dbReference type="Proteomes" id="UP000570010"/>
    </source>
</evidence>
<dbReference type="PIRSF" id="PIRSF000521">
    <property type="entry name" value="Transaminase_4ab_Lys_Orn"/>
    <property type="match status" value="1"/>
</dbReference>
<evidence type="ECO:0000313" key="7">
    <source>
        <dbReference type="EMBL" id="NEY80671.1"/>
    </source>
</evidence>
<keyword evidence="4 5" id="KW-0663">Pyridoxal phosphate</keyword>
<dbReference type="GO" id="GO:0030170">
    <property type="term" value="F:pyridoxal phosphate binding"/>
    <property type="evidence" value="ECO:0007669"/>
    <property type="project" value="InterPro"/>
</dbReference>
<protein>
    <submittedName>
        <fullName evidence="7">Aspartate aminotransferase family protein</fullName>
    </submittedName>
</protein>
<dbReference type="Gene3D" id="3.40.640.10">
    <property type="entry name" value="Type I PLP-dependent aspartate aminotransferase-like (Major domain)"/>
    <property type="match status" value="1"/>
</dbReference>
<evidence type="ECO:0000256" key="5">
    <source>
        <dbReference type="RuleBase" id="RU003560"/>
    </source>
</evidence>
<dbReference type="EMBL" id="JACEIO010000006">
    <property type="protein sequence ID" value="MBA4536303.1"/>
    <property type="molecule type" value="Genomic_DNA"/>
</dbReference>
<reference evidence="6 9" key="2">
    <citation type="submission" date="2020-07" db="EMBL/GenBank/DDBJ databases">
        <authorList>
            <person name="Feng H."/>
        </authorList>
    </citation>
    <scope>NUCLEOTIDE SEQUENCE [LARGE SCALE GENOMIC DNA]</scope>
    <source>
        <strain evidence="9">s-12</strain>
        <strain evidence="6">S-12</strain>
    </source>
</reference>
<dbReference type="InterPro" id="IPR015421">
    <property type="entry name" value="PyrdxlP-dep_Trfase_major"/>
</dbReference>
<dbReference type="RefSeq" id="WP_163240309.1">
    <property type="nucleotide sequence ID" value="NZ_JAAIWN010000006.1"/>
</dbReference>
<evidence type="ECO:0000256" key="3">
    <source>
        <dbReference type="ARBA" id="ARBA00022679"/>
    </source>
</evidence>
<dbReference type="InterPro" id="IPR015424">
    <property type="entry name" value="PyrdxlP-dep_Trfase"/>
</dbReference>
<dbReference type="Gene3D" id="3.90.1150.10">
    <property type="entry name" value="Aspartate Aminotransferase, domain 1"/>
    <property type="match status" value="1"/>
</dbReference>
<comment type="caution">
    <text evidence="7">The sequence shown here is derived from an EMBL/GenBank/DDBJ whole genome shotgun (WGS) entry which is preliminary data.</text>
</comment>
<dbReference type="InterPro" id="IPR005814">
    <property type="entry name" value="Aminotrans_3"/>
</dbReference>
<evidence type="ECO:0000313" key="6">
    <source>
        <dbReference type="EMBL" id="MBA4536303.1"/>
    </source>
</evidence>
<evidence type="ECO:0000313" key="8">
    <source>
        <dbReference type="Proteomes" id="UP000472971"/>
    </source>
</evidence>
<dbReference type="GO" id="GO:0008483">
    <property type="term" value="F:transaminase activity"/>
    <property type="evidence" value="ECO:0007669"/>
    <property type="project" value="UniProtKB-KW"/>
</dbReference>
<evidence type="ECO:0000256" key="4">
    <source>
        <dbReference type="ARBA" id="ARBA00022898"/>
    </source>
</evidence>
<proteinExistence type="inferred from homology"/>
<dbReference type="FunFam" id="3.40.640.10:FF:000014">
    <property type="entry name" value="Adenosylmethionine-8-amino-7-oxononanoate aminotransferase, probable"/>
    <property type="match status" value="1"/>
</dbReference>
<evidence type="ECO:0000256" key="1">
    <source>
        <dbReference type="ARBA" id="ARBA00008954"/>
    </source>
</evidence>
<dbReference type="Proteomes" id="UP000472971">
    <property type="component" value="Unassembled WGS sequence"/>
</dbReference>
<dbReference type="InterPro" id="IPR015422">
    <property type="entry name" value="PyrdxlP-dep_Trfase_small"/>
</dbReference>